<feature type="transmembrane region" description="Helical" evidence="6">
    <location>
        <begin position="61"/>
        <end position="78"/>
    </location>
</feature>
<evidence type="ECO:0000256" key="3">
    <source>
        <dbReference type="ARBA" id="ARBA00022989"/>
    </source>
</evidence>
<sequence length="506" mass="53758">MSSSSDGARRRSRGKRGRGSAKRGSVLPLGVPQPGVIVIIAMIIAAMVLGGGGTSNPGTEMVLQPLIAFLALLPLVVPRLNEGLAQVPRTAWVISALVLVVPFVQLIPLPPSLWHALPGREMEIASLGLIGRADSWMPWSMAPARTFISLLAMVVPVLILLGVARTDLVGRVWLCAAIVAVAAVSVMLGAFQLTHFAGHNWTLYSYSHFGVIVGFQANHNAEADLLAIALMACGVIATALAGRVRNRTLFWSGVSFTGAVMVVLIVLTGSRTGIALSTIALATFLFILWPLSRADFSRRGLLLALGGGAAAVGVILTIGLLSIDRILSRFADLKDSRHDIWLDTIQAIHGVWPLGSGVGSFPPIFNAVERLEVVRNTVAGRAHNDWMEWTLEAGLPGWIVLLAVLIIVGAMVWRRLGFELRNKGTLHSRAQAVMAVGILVQLGVHALDDFPVREMSLAGLLAMAAAMLFKPRGPGAEAEVQPEPESSDSTEDEAPVLEPAPELAQA</sequence>
<feature type="transmembrane region" description="Helical" evidence="6">
    <location>
        <begin position="225"/>
        <end position="242"/>
    </location>
</feature>
<dbReference type="Proteomes" id="UP001595683">
    <property type="component" value="Unassembled WGS sequence"/>
</dbReference>
<feature type="compositionally biased region" description="Acidic residues" evidence="5">
    <location>
        <begin position="480"/>
        <end position="495"/>
    </location>
</feature>
<feature type="transmembrane region" description="Helical" evidence="6">
    <location>
        <begin position="301"/>
        <end position="323"/>
    </location>
</feature>
<feature type="transmembrane region" description="Helical" evidence="6">
    <location>
        <begin position="146"/>
        <end position="164"/>
    </location>
</feature>
<dbReference type="InterPro" id="IPR007016">
    <property type="entry name" value="O-antigen_ligase-rel_domated"/>
</dbReference>
<dbReference type="PANTHER" id="PTHR37422">
    <property type="entry name" value="TEICHURONIC ACID BIOSYNTHESIS PROTEIN TUAE"/>
    <property type="match status" value="1"/>
</dbReference>
<organism evidence="8 9">
    <name type="scientific">Novosphingobium pokkalii</name>
    <dbReference type="NCBI Taxonomy" id="1770194"/>
    <lineage>
        <taxon>Bacteria</taxon>
        <taxon>Pseudomonadati</taxon>
        <taxon>Pseudomonadota</taxon>
        <taxon>Alphaproteobacteria</taxon>
        <taxon>Sphingomonadales</taxon>
        <taxon>Sphingomonadaceae</taxon>
        <taxon>Novosphingobium</taxon>
    </lineage>
</organism>
<feature type="region of interest" description="Disordered" evidence="5">
    <location>
        <begin position="474"/>
        <end position="506"/>
    </location>
</feature>
<evidence type="ECO:0000256" key="5">
    <source>
        <dbReference type="SAM" id="MobiDB-lite"/>
    </source>
</evidence>
<gene>
    <name evidence="8" type="ORF">ACFOOT_11460</name>
</gene>
<evidence type="ECO:0000256" key="2">
    <source>
        <dbReference type="ARBA" id="ARBA00022692"/>
    </source>
</evidence>
<name>A0ABV7V572_9SPHN</name>
<feature type="transmembrane region" description="Helical" evidence="6">
    <location>
        <begin position="26"/>
        <end position="49"/>
    </location>
</feature>
<keyword evidence="8" id="KW-0436">Ligase</keyword>
<feature type="compositionally biased region" description="Basic residues" evidence="5">
    <location>
        <begin position="10"/>
        <end position="21"/>
    </location>
</feature>
<reference evidence="9" key="1">
    <citation type="journal article" date="2019" name="Int. J. Syst. Evol. Microbiol.">
        <title>The Global Catalogue of Microorganisms (GCM) 10K type strain sequencing project: providing services to taxonomists for standard genome sequencing and annotation.</title>
        <authorList>
            <consortium name="The Broad Institute Genomics Platform"/>
            <consortium name="The Broad Institute Genome Sequencing Center for Infectious Disease"/>
            <person name="Wu L."/>
            <person name="Ma J."/>
        </authorList>
    </citation>
    <scope>NUCLEOTIDE SEQUENCE [LARGE SCALE GENOMIC DNA]</scope>
    <source>
        <strain evidence="9">KCTC 42224</strain>
    </source>
</reference>
<accession>A0ABV7V572</accession>
<evidence type="ECO:0000256" key="4">
    <source>
        <dbReference type="ARBA" id="ARBA00023136"/>
    </source>
</evidence>
<keyword evidence="9" id="KW-1185">Reference proteome</keyword>
<keyword evidence="4 6" id="KW-0472">Membrane</keyword>
<feature type="transmembrane region" description="Helical" evidence="6">
    <location>
        <begin position="90"/>
        <end position="109"/>
    </location>
</feature>
<feature type="domain" description="O-antigen ligase-related" evidence="7">
    <location>
        <begin position="259"/>
        <end position="402"/>
    </location>
</feature>
<feature type="transmembrane region" description="Helical" evidence="6">
    <location>
        <begin position="249"/>
        <end position="267"/>
    </location>
</feature>
<dbReference type="RefSeq" id="WP_191323956.1">
    <property type="nucleotide sequence ID" value="NZ_BMZP01000006.1"/>
</dbReference>
<evidence type="ECO:0000256" key="6">
    <source>
        <dbReference type="SAM" id="Phobius"/>
    </source>
</evidence>
<feature type="transmembrane region" description="Helical" evidence="6">
    <location>
        <begin position="395"/>
        <end position="414"/>
    </location>
</feature>
<keyword evidence="3 6" id="KW-1133">Transmembrane helix</keyword>
<comment type="subcellular location">
    <subcellularLocation>
        <location evidence="1">Membrane</location>
        <topology evidence="1">Multi-pass membrane protein</topology>
    </subcellularLocation>
</comment>
<dbReference type="Pfam" id="PF04932">
    <property type="entry name" value="Wzy_C"/>
    <property type="match status" value="1"/>
</dbReference>
<dbReference type="EMBL" id="JBHRYE010000017">
    <property type="protein sequence ID" value="MFC3672042.1"/>
    <property type="molecule type" value="Genomic_DNA"/>
</dbReference>
<evidence type="ECO:0000256" key="1">
    <source>
        <dbReference type="ARBA" id="ARBA00004141"/>
    </source>
</evidence>
<comment type="caution">
    <text evidence="8">The sequence shown here is derived from an EMBL/GenBank/DDBJ whole genome shotgun (WGS) entry which is preliminary data.</text>
</comment>
<feature type="region of interest" description="Disordered" evidence="5">
    <location>
        <begin position="1"/>
        <end position="26"/>
    </location>
</feature>
<dbReference type="InterPro" id="IPR051533">
    <property type="entry name" value="WaaL-like"/>
</dbReference>
<evidence type="ECO:0000259" key="7">
    <source>
        <dbReference type="Pfam" id="PF04932"/>
    </source>
</evidence>
<protein>
    <submittedName>
        <fullName evidence="8">O-antigen ligase family protein</fullName>
    </submittedName>
</protein>
<dbReference type="PANTHER" id="PTHR37422:SF23">
    <property type="entry name" value="TEICHURONIC ACID BIOSYNTHESIS PROTEIN TUAE"/>
    <property type="match status" value="1"/>
</dbReference>
<feature type="transmembrane region" description="Helical" evidence="6">
    <location>
        <begin position="171"/>
        <end position="193"/>
    </location>
</feature>
<feature type="transmembrane region" description="Helical" evidence="6">
    <location>
        <begin position="273"/>
        <end position="289"/>
    </location>
</feature>
<evidence type="ECO:0000313" key="9">
    <source>
        <dbReference type="Proteomes" id="UP001595683"/>
    </source>
</evidence>
<dbReference type="GO" id="GO:0016874">
    <property type="term" value="F:ligase activity"/>
    <property type="evidence" value="ECO:0007669"/>
    <property type="project" value="UniProtKB-KW"/>
</dbReference>
<keyword evidence="2 6" id="KW-0812">Transmembrane</keyword>
<proteinExistence type="predicted"/>
<evidence type="ECO:0000313" key="8">
    <source>
        <dbReference type="EMBL" id="MFC3672042.1"/>
    </source>
</evidence>